<evidence type="ECO:0000313" key="3">
    <source>
        <dbReference type="Proteomes" id="UP000789901"/>
    </source>
</evidence>
<accession>A0ABN7VPT1</accession>
<dbReference type="Proteomes" id="UP000789901">
    <property type="component" value="Unassembled WGS sequence"/>
</dbReference>
<keyword evidence="1" id="KW-0175">Coiled coil</keyword>
<comment type="caution">
    <text evidence="2">The sequence shown here is derived from an EMBL/GenBank/DDBJ whole genome shotgun (WGS) entry which is preliminary data.</text>
</comment>
<feature type="non-terminal residue" evidence="2">
    <location>
        <position position="50"/>
    </location>
</feature>
<evidence type="ECO:0000313" key="2">
    <source>
        <dbReference type="EMBL" id="CAG8791729.1"/>
    </source>
</evidence>
<proteinExistence type="predicted"/>
<protein>
    <submittedName>
        <fullName evidence="2">39134_t:CDS:1</fullName>
    </submittedName>
</protein>
<reference evidence="2 3" key="1">
    <citation type="submission" date="2021-06" db="EMBL/GenBank/DDBJ databases">
        <authorList>
            <person name="Kallberg Y."/>
            <person name="Tangrot J."/>
            <person name="Rosling A."/>
        </authorList>
    </citation>
    <scope>NUCLEOTIDE SEQUENCE [LARGE SCALE GENOMIC DNA]</scope>
    <source>
        <strain evidence="2 3">120-4 pot B 10/14</strain>
    </source>
</reference>
<keyword evidence="3" id="KW-1185">Reference proteome</keyword>
<evidence type="ECO:0000256" key="1">
    <source>
        <dbReference type="SAM" id="Coils"/>
    </source>
</evidence>
<organism evidence="2 3">
    <name type="scientific">Gigaspora margarita</name>
    <dbReference type="NCBI Taxonomy" id="4874"/>
    <lineage>
        <taxon>Eukaryota</taxon>
        <taxon>Fungi</taxon>
        <taxon>Fungi incertae sedis</taxon>
        <taxon>Mucoromycota</taxon>
        <taxon>Glomeromycotina</taxon>
        <taxon>Glomeromycetes</taxon>
        <taxon>Diversisporales</taxon>
        <taxon>Gigasporaceae</taxon>
        <taxon>Gigaspora</taxon>
    </lineage>
</organism>
<name>A0ABN7VPT1_GIGMA</name>
<feature type="coiled-coil region" evidence="1">
    <location>
        <begin position="4"/>
        <end position="49"/>
    </location>
</feature>
<dbReference type="EMBL" id="CAJVQB010019602">
    <property type="protein sequence ID" value="CAG8791729.1"/>
    <property type="molecule type" value="Genomic_DNA"/>
</dbReference>
<sequence length="50" mass="6194">MDEHEEMKRQIFLLENKISNMNIRNESDKKQYENRINQLKEENIHLKSSF</sequence>
<gene>
    <name evidence="2" type="ORF">GMARGA_LOCUS21329</name>
</gene>